<dbReference type="EMBL" id="KN832985">
    <property type="protein sequence ID" value="KIM85269.1"/>
    <property type="molecule type" value="Genomic_DNA"/>
</dbReference>
<dbReference type="Pfam" id="PF00300">
    <property type="entry name" value="His_Phos_1"/>
    <property type="match status" value="1"/>
</dbReference>
<dbReference type="InterPro" id="IPR029033">
    <property type="entry name" value="His_PPase_superfam"/>
</dbReference>
<feature type="region of interest" description="Disordered" evidence="1">
    <location>
        <begin position="244"/>
        <end position="271"/>
    </location>
</feature>
<keyword evidence="3" id="KW-1185">Reference proteome</keyword>
<dbReference type="SMART" id="SM00855">
    <property type="entry name" value="PGAM"/>
    <property type="match status" value="1"/>
</dbReference>
<dbReference type="InParanoid" id="A0A0C3FZU9"/>
<dbReference type="PANTHER" id="PTHR16469:SF51">
    <property type="entry name" value="TRANSCRIPTION FACTOR TAU 55 KDA SUBUNIT"/>
    <property type="match status" value="1"/>
</dbReference>
<dbReference type="InterPro" id="IPR013078">
    <property type="entry name" value="His_Pase_superF_clade-1"/>
</dbReference>
<evidence type="ECO:0000256" key="1">
    <source>
        <dbReference type="SAM" id="MobiDB-lite"/>
    </source>
</evidence>
<evidence type="ECO:0008006" key="4">
    <source>
        <dbReference type="Google" id="ProtNLM"/>
    </source>
</evidence>
<dbReference type="CDD" id="cd07067">
    <property type="entry name" value="HP_PGM_like"/>
    <property type="match status" value="1"/>
</dbReference>
<dbReference type="Proteomes" id="UP000054166">
    <property type="component" value="Unassembled WGS sequence"/>
</dbReference>
<organism evidence="2 3">
    <name type="scientific">Piloderma croceum (strain F 1598)</name>
    <dbReference type="NCBI Taxonomy" id="765440"/>
    <lineage>
        <taxon>Eukaryota</taxon>
        <taxon>Fungi</taxon>
        <taxon>Dikarya</taxon>
        <taxon>Basidiomycota</taxon>
        <taxon>Agaricomycotina</taxon>
        <taxon>Agaricomycetes</taxon>
        <taxon>Agaricomycetidae</taxon>
        <taxon>Atheliales</taxon>
        <taxon>Atheliaceae</taxon>
        <taxon>Piloderma</taxon>
    </lineage>
</organism>
<dbReference type="HOGENOM" id="CLU_042838_0_0_1"/>
<dbReference type="SUPFAM" id="SSF53254">
    <property type="entry name" value="Phosphoglycerate mutase-like"/>
    <property type="match status" value="1"/>
</dbReference>
<dbReference type="OrthoDB" id="414418at2759"/>
<evidence type="ECO:0000313" key="3">
    <source>
        <dbReference type="Proteomes" id="UP000054166"/>
    </source>
</evidence>
<gene>
    <name evidence="2" type="ORF">PILCRDRAFT_817269</name>
</gene>
<name>A0A0C3FZU9_PILCF</name>
<dbReference type="InterPro" id="IPR051710">
    <property type="entry name" value="Phosphatase_SH3-domain"/>
</dbReference>
<proteinExistence type="predicted"/>
<dbReference type="STRING" id="765440.A0A0C3FZU9"/>
<reference evidence="3" key="2">
    <citation type="submission" date="2015-01" db="EMBL/GenBank/DDBJ databases">
        <title>Evolutionary Origins and Diversification of the Mycorrhizal Mutualists.</title>
        <authorList>
            <consortium name="DOE Joint Genome Institute"/>
            <consortium name="Mycorrhizal Genomics Consortium"/>
            <person name="Kohler A."/>
            <person name="Kuo A."/>
            <person name="Nagy L.G."/>
            <person name="Floudas D."/>
            <person name="Copeland A."/>
            <person name="Barry K.W."/>
            <person name="Cichocki N."/>
            <person name="Veneault-Fourrey C."/>
            <person name="LaButti K."/>
            <person name="Lindquist E.A."/>
            <person name="Lipzen A."/>
            <person name="Lundell T."/>
            <person name="Morin E."/>
            <person name="Murat C."/>
            <person name="Riley R."/>
            <person name="Ohm R."/>
            <person name="Sun H."/>
            <person name="Tunlid A."/>
            <person name="Henrissat B."/>
            <person name="Grigoriev I.V."/>
            <person name="Hibbett D.S."/>
            <person name="Martin F."/>
        </authorList>
    </citation>
    <scope>NUCLEOTIDE SEQUENCE [LARGE SCALE GENOMIC DNA]</scope>
    <source>
        <strain evidence="3">F 1598</strain>
    </source>
</reference>
<protein>
    <recommendedName>
        <fullName evidence="4">Phosphoglycerate mutase-like protein</fullName>
    </recommendedName>
</protein>
<dbReference type="AlphaFoldDB" id="A0A0C3FZU9"/>
<evidence type="ECO:0000313" key="2">
    <source>
        <dbReference type="EMBL" id="KIM85269.1"/>
    </source>
</evidence>
<reference evidence="2 3" key="1">
    <citation type="submission" date="2014-04" db="EMBL/GenBank/DDBJ databases">
        <authorList>
            <consortium name="DOE Joint Genome Institute"/>
            <person name="Kuo A."/>
            <person name="Tarkka M."/>
            <person name="Buscot F."/>
            <person name="Kohler A."/>
            <person name="Nagy L.G."/>
            <person name="Floudas D."/>
            <person name="Copeland A."/>
            <person name="Barry K.W."/>
            <person name="Cichocki N."/>
            <person name="Veneault-Fourrey C."/>
            <person name="LaButti K."/>
            <person name="Lindquist E.A."/>
            <person name="Lipzen A."/>
            <person name="Lundell T."/>
            <person name="Morin E."/>
            <person name="Murat C."/>
            <person name="Sun H."/>
            <person name="Tunlid A."/>
            <person name="Henrissat B."/>
            <person name="Grigoriev I.V."/>
            <person name="Hibbett D.S."/>
            <person name="Martin F."/>
            <person name="Nordberg H.P."/>
            <person name="Cantor M.N."/>
            <person name="Hua S.X."/>
        </authorList>
    </citation>
    <scope>NUCLEOTIDE SEQUENCE [LARGE SCALE GENOMIC DNA]</scope>
    <source>
        <strain evidence="2 3">F 1598</strain>
    </source>
</reference>
<dbReference type="PANTHER" id="PTHR16469">
    <property type="entry name" value="UBIQUITIN-ASSOCIATED AND SH3 DOMAIN-CONTAINING BA-RELATED"/>
    <property type="match status" value="1"/>
</dbReference>
<dbReference type="Gene3D" id="3.40.50.1240">
    <property type="entry name" value="Phosphoglycerate mutase-like"/>
    <property type="match status" value="1"/>
</dbReference>
<sequence>MIETLYILRHGFRQNWITSTWPTTTGTPRDPPLAAFGEDQAQEVADYFKSLPVEERPTAIFSSPYYRCIQTSKPIAHALGLPIFVEHGISEWYSPVAPGTGLHPRPSSATALKAFFPEIDDSWSSLWYPSRKGENVLEIHDRSAGFLEVFVPEVERRMPTTHSRILLVAHAAPIAALTRELLGDRNLPLQVGCCTLTDVKRKSGAKVLGGWTAKALASGDHLSQGVQRAWGFQDVEIADAKVVDDPGVSGSENEEEGPVGCQLQPSIESHL</sequence>
<accession>A0A0C3FZU9</accession>